<dbReference type="EMBL" id="MKZS01000001">
    <property type="protein sequence ID" value="OLT61563.1"/>
    <property type="molecule type" value="Genomic_DNA"/>
</dbReference>
<keyword evidence="3" id="KW-1185">Reference proteome</keyword>
<dbReference type="InterPro" id="IPR006342">
    <property type="entry name" value="FkbM_mtfrase"/>
</dbReference>
<dbReference type="AlphaFoldDB" id="A0A1U7N6I5"/>
<dbReference type="PANTHER" id="PTHR34203:SF15">
    <property type="entry name" value="SLL1173 PROTEIN"/>
    <property type="match status" value="1"/>
</dbReference>
<dbReference type="NCBIfam" id="TIGR01444">
    <property type="entry name" value="fkbM_fam"/>
    <property type="match status" value="1"/>
</dbReference>
<keyword evidence="2" id="KW-0489">Methyltransferase</keyword>
<dbReference type="SUPFAM" id="SSF53335">
    <property type="entry name" value="S-adenosyl-L-methionine-dependent methyltransferases"/>
    <property type="match status" value="1"/>
</dbReference>
<reference evidence="2 3" key="1">
    <citation type="submission" date="2016-10" db="EMBL/GenBank/DDBJ databases">
        <title>Comparative genomics uncovers the prolific and rare metabolic potential of the cyanobacterial genus Moorea.</title>
        <authorList>
            <person name="Leao T."/>
            <person name="Castelao G."/>
            <person name="Korobeynikov A."/>
            <person name="Monroe E.A."/>
            <person name="Podell S."/>
            <person name="Glukhov E."/>
            <person name="Allen E."/>
            <person name="Gerwick W.H."/>
            <person name="Gerwick L."/>
        </authorList>
    </citation>
    <scope>NUCLEOTIDE SEQUENCE [LARGE SCALE GENOMIC DNA]</scope>
    <source>
        <strain evidence="2 3">PNG5-198</strain>
    </source>
</reference>
<dbReference type="PANTHER" id="PTHR34203">
    <property type="entry name" value="METHYLTRANSFERASE, FKBM FAMILY PROTEIN"/>
    <property type="match status" value="1"/>
</dbReference>
<dbReference type="InterPro" id="IPR029063">
    <property type="entry name" value="SAM-dependent_MTases_sf"/>
</dbReference>
<dbReference type="Pfam" id="PF05050">
    <property type="entry name" value="Methyltransf_21"/>
    <property type="match status" value="1"/>
</dbReference>
<feature type="domain" description="Methyltransferase FkbM" evidence="1">
    <location>
        <begin position="335"/>
        <end position="498"/>
    </location>
</feature>
<name>A0A1U7N6I5_9CYAN</name>
<dbReference type="GO" id="GO:0008168">
    <property type="term" value="F:methyltransferase activity"/>
    <property type="evidence" value="ECO:0007669"/>
    <property type="project" value="UniProtKB-KW"/>
</dbReference>
<dbReference type="GO" id="GO:0032259">
    <property type="term" value="P:methylation"/>
    <property type="evidence" value="ECO:0007669"/>
    <property type="project" value="UniProtKB-KW"/>
</dbReference>
<evidence type="ECO:0000259" key="1">
    <source>
        <dbReference type="Pfam" id="PF05050"/>
    </source>
</evidence>
<dbReference type="Proteomes" id="UP000186657">
    <property type="component" value="Unassembled WGS sequence"/>
</dbReference>
<keyword evidence="2" id="KW-0808">Transferase</keyword>
<evidence type="ECO:0000313" key="2">
    <source>
        <dbReference type="EMBL" id="OLT61563.1"/>
    </source>
</evidence>
<dbReference type="Gene3D" id="3.40.50.150">
    <property type="entry name" value="Vaccinia Virus protein VP39"/>
    <property type="match status" value="1"/>
</dbReference>
<gene>
    <name evidence="2" type="ORF">BJP37_23655</name>
</gene>
<dbReference type="RefSeq" id="WP_075902785.1">
    <property type="nucleotide sequence ID" value="NZ_MKZS01000001.1"/>
</dbReference>
<sequence>MSVNYADSYWKYLESAGLNLDSETLSTVETSIEGTSWDNPTSAIELNNCAVVALIEAEQCDNSSLRAMYVEMAFDALNQGIELSGHPLCAAHLALVFAMTGEMEQGIQTAFPTLINILHPADINEQSIPLGLVYLPSGNSFTGNRYEQLAHILDAEDGYAQSIFLLSEVLCRSQLVFYNATGLRFLHLAVQLFSDSPSIHLKLGIASLVNSQWEGLLNLHQAKNLAPYSSRIIQSLYLAYRDLGQRDLAKYWGDMGLAMAGDIRDEDSDLIGFKWTELELESPFTYVTFEEQLLLAVEPSLRSLVTSVLIAQGDWFEKEMEFWRNWLQPGMTVIDVGANAGVYTFSAALRVGPEGCVLAVEPFSGCVSCLRETCTINQLDWVKVCAGAASDRNGTAQLALYGASELNEIVSTDEEATVKAGNFEEVSCFTLDSLIEQEAISKVDLLKIDAEGHELQVLAGSNRILTEFSPTILYENIAGSRGSNLAVADFLRDRGYQLYQYQPYLGQLIPINSREDLQGRLNIIALRENIAREE</sequence>
<protein>
    <submittedName>
        <fullName evidence="2">FkbM family methyltransferase</fullName>
    </submittedName>
</protein>
<proteinExistence type="predicted"/>
<evidence type="ECO:0000313" key="3">
    <source>
        <dbReference type="Proteomes" id="UP000186657"/>
    </source>
</evidence>
<organism evidence="2 3">
    <name type="scientific">Moorena bouillonii PNG</name>
    <dbReference type="NCBI Taxonomy" id="568701"/>
    <lineage>
        <taxon>Bacteria</taxon>
        <taxon>Bacillati</taxon>
        <taxon>Cyanobacteriota</taxon>
        <taxon>Cyanophyceae</taxon>
        <taxon>Coleofasciculales</taxon>
        <taxon>Coleofasciculaceae</taxon>
        <taxon>Moorena</taxon>
    </lineage>
</organism>
<dbReference type="InterPro" id="IPR052514">
    <property type="entry name" value="SAM-dependent_MTase"/>
</dbReference>
<accession>A0A1U7N6I5</accession>
<comment type="caution">
    <text evidence="2">The sequence shown here is derived from an EMBL/GenBank/DDBJ whole genome shotgun (WGS) entry which is preliminary data.</text>
</comment>